<organism evidence="1">
    <name type="scientific">uncultured Caudovirales phage</name>
    <dbReference type="NCBI Taxonomy" id="2100421"/>
    <lineage>
        <taxon>Viruses</taxon>
        <taxon>Duplodnaviria</taxon>
        <taxon>Heunggongvirae</taxon>
        <taxon>Uroviricota</taxon>
        <taxon>Caudoviricetes</taxon>
        <taxon>Peduoviridae</taxon>
        <taxon>Maltschvirus</taxon>
        <taxon>Maltschvirus maltsch</taxon>
    </lineage>
</organism>
<proteinExistence type="predicted"/>
<dbReference type="EMBL" id="LR796199">
    <property type="protein sequence ID" value="CAB4126650.1"/>
    <property type="molecule type" value="Genomic_DNA"/>
</dbReference>
<sequence length="98" mass="11412">MKTYKMQIDVAHHLGHNKKAVTLYIPKGFAKPLCVREIMIRKWFNRSPVYVNVVDVCTWEFSNNAGKKETQSWFNADGSIKGRFRSRVIKTIKRLARG</sequence>
<protein>
    <submittedName>
        <fullName evidence="1">Uncharacterized protein</fullName>
    </submittedName>
</protein>
<name>A0A6J5L2B2_9CAUD</name>
<reference evidence="1" key="1">
    <citation type="submission" date="2020-04" db="EMBL/GenBank/DDBJ databases">
        <authorList>
            <person name="Chiriac C."/>
            <person name="Salcher M."/>
            <person name="Ghai R."/>
            <person name="Kavagutti S V."/>
        </authorList>
    </citation>
    <scope>NUCLEOTIDE SEQUENCE</scope>
</reference>
<accession>A0A6J5L2B2</accession>
<gene>
    <name evidence="1" type="ORF">UFOVP81_13</name>
</gene>
<evidence type="ECO:0000313" key="1">
    <source>
        <dbReference type="EMBL" id="CAB4126650.1"/>
    </source>
</evidence>